<evidence type="ECO:0000256" key="3">
    <source>
        <dbReference type="ARBA" id="ARBA00022741"/>
    </source>
</evidence>
<dbReference type="Gene3D" id="1.20.120.430">
    <property type="entry name" value="tRNA modification GTPase MnmE domain 2"/>
    <property type="match status" value="1"/>
</dbReference>
<dbReference type="AlphaFoldDB" id="A0A7S8C4Q2"/>
<comment type="function">
    <text evidence="8">Exhibits a very high intrinsic GTPase hydrolysis rate. Involved in the addition of a carboxymethylaminomethyl (cmnm) group at the wobble position (U34) of certain tRNAs, forming tRNA-cmnm(5)s(2)U34.</text>
</comment>
<dbReference type="PANTHER" id="PTHR42714">
    <property type="entry name" value="TRNA MODIFICATION GTPASE GTPBP3"/>
    <property type="match status" value="1"/>
</dbReference>
<feature type="binding site" evidence="8">
    <location>
        <position position="455"/>
    </location>
    <ligand>
        <name>(6S)-5-formyl-5,6,7,8-tetrahydrofolate</name>
        <dbReference type="ChEBI" id="CHEBI:57457"/>
    </ligand>
</feature>
<dbReference type="NCBIfam" id="TIGR00231">
    <property type="entry name" value="small_GTP"/>
    <property type="match status" value="1"/>
</dbReference>
<dbReference type="HAMAP" id="MF_00379">
    <property type="entry name" value="GTPase_MnmE"/>
    <property type="match status" value="1"/>
</dbReference>
<evidence type="ECO:0000256" key="8">
    <source>
        <dbReference type="HAMAP-Rule" id="MF_00379"/>
    </source>
</evidence>
<dbReference type="InterPro" id="IPR018948">
    <property type="entry name" value="GTP-bd_TrmE_N"/>
</dbReference>
<dbReference type="InterPro" id="IPR006073">
    <property type="entry name" value="GTP-bd"/>
</dbReference>
<dbReference type="NCBIfam" id="TIGR00450">
    <property type="entry name" value="mnmE_trmE_thdF"/>
    <property type="match status" value="1"/>
</dbReference>
<keyword evidence="12" id="KW-1185">Reference proteome</keyword>
<dbReference type="InterPro" id="IPR005225">
    <property type="entry name" value="Small_GTP-bd"/>
</dbReference>
<name>A0A7S8C4Q2_9HYPH</name>
<dbReference type="GO" id="GO:0005737">
    <property type="term" value="C:cytoplasm"/>
    <property type="evidence" value="ECO:0007669"/>
    <property type="project" value="UniProtKB-SubCell"/>
</dbReference>
<dbReference type="InterPro" id="IPR027417">
    <property type="entry name" value="P-loop_NTPase"/>
</dbReference>
<sequence length="455" mass="48463">MTAAHRDTIFALSSGRGRAGVAVIRLSGAGAGAVVDALAAPRPAARRVSLRTIVRPGSGEPLDRGLVLWLPGPESFTGEDMAEFHVHGGPAVISGVLGAIGEVGGMRPAEAGEFTRRAFENGRLDLTEVEGIADMIDAETEAQRRQALRQMEGALGTLYDRWRADLVAMMAELEAVIDFPDEGDVPAELAAGIGRRAADLADEMRAHMDDGRRGERLRDGIQVVIAGRPNVGKSSLLNQLARRDAAIVAERAGTTRDVIEVHLDLAGYPVILVDTAGLREETGDEIEREGMARTRNRLDTADLVVWVTSAPDMEEGSDGALSDAPVDSETLWVVNKSDLAEDLSALLKSCPGMTRAIPISALTGAGLDGLIAELARRAQALAGEGEHVVMTRARHRAALGECLEHLDRVVSGTISEPELVAEDLRRAAHALGRIVGRVDVEDLLDAIFREFCIGK</sequence>
<dbReference type="RefSeq" id="WP_213160714.1">
    <property type="nucleotide sequence ID" value="NZ_CP058214.1"/>
</dbReference>
<organism evidence="11 12">
    <name type="scientific">Kaustia mangrovi</name>
    <dbReference type="NCBI Taxonomy" id="2593653"/>
    <lineage>
        <taxon>Bacteria</taxon>
        <taxon>Pseudomonadati</taxon>
        <taxon>Pseudomonadota</taxon>
        <taxon>Alphaproteobacteria</taxon>
        <taxon>Hyphomicrobiales</taxon>
        <taxon>Parvibaculaceae</taxon>
        <taxon>Kaustia</taxon>
    </lineage>
</organism>
<evidence type="ECO:0000259" key="10">
    <source>
        <dbReference type="PROSITE" id="PS51709"/>
    </source>
</evidence>
<dbReference type="SUPFAM" id="SSF52540">
    <property type="entry name" value="P-loop containing nucleoside triphosphate hydrolases"/>
    <property type="match status" value="1"/>
</dbReference>
<feature type="binding site" evidence="8">
    <location>
        <position position="25"/>
    </location>
    <ligand>
        <name>(6S)-5-formyl-5,6,7,8-tetrahydrofolate</name>
        <dbReference type="ChEBI" id="CHEBI:57457"/>
    </ligand>
</feature>
<evidence type="ECO:0000256" key="9">
    <source>
        <dbReference type="RuleBase" id="RU003313"/>
    </source>
</evidence>
<dbReference type="PROSITE" id="PS51709">
    <property type="entry name" value="G_TRME"/>
    <property type="match status" value="1"/>
</dbReference>
<comment type="similarity">
    <text evidence="1 8 9">Belongs to the TRAFAC class TrmE-Era-EngA-EngB-Septin-like GTPase superfamily. TrmE GTPase family.</text>
</comment>
<evidence type="ECO:0000256" key="7">
    <source>
        <dbReference type="ARBA" id="ARBA00023134"/>
    </source>
</evidence>
<feature type="binding site" evidence="8">
    <location>
        <position position="83"/>
    </location>
    <ligand>
        <name>(6S)-5-formyl-5,6,7,8-tetrahydrofolate</name>
        <dbReference type="ChEBI" id="CHEBI:57457"/>
    </ligand>
</feature>
<keyword evidence="4 8" id="KW-0378">Hydrolase</keyword>
<keyword evidence="8" id="KW-0963">Cytoplasm</keyword>
<keyword evidence="2 8" id="KW-0819">tRNA processing</keyword>
<evidence type="ECO:0000256" key="1">
    <source>
        <dbReference type="ARBA" id="ARBA00011043"/>
    </source>
</evidence>
<keyword evidence="7 8" id="KW-0342">GTP-binding</keyword>
<accession>A0A7S8C4Q2</accession>
<feature type="binding site" evidence="8">
    <location>
        <begin position="230"/>
        <end position="235"/>
    </location>
    <ligand>
        <name>GTP</name>
        <dbReference type="ChEBI" id="CHEBI:37565"/>
    </ligand>
</feature>
<dbReference type="Pfam" id="PF12631">
    <property type="entry name" value="MnmE_helical"/>
    <property type="match status" value="1"/>
</dbReference>
<dbReference type="GO" id="GO:0030488">
    <property type="term" value="P:tRNA methylation"/>
    <property type="evidence" value="ECO:0007669"/>
    <property type="project" value="TreeGrafter"/>
</dbReference>
<dbReference type="PANTHER" id="PTHR42714:SF2">
    <property type="entry name" value="TRNA MODIFICATION GTPASE GTPBP3, MITOCHONDRIAL"/>
    <property type="match status" value="1"/>
</dbReference>
<dbReference type="EMBL" id="CP058214">
    <property type="protein sequence ID" value="QPC43352.1"/>
    <property type="molecule type" value="Genomic_DNA"/>
</dbReference>
<dbReference type="EC" id="3.6.-.-" evidence="8"/>
<keyword evidence="6 8" id="KW-0630">Potassium</keyword>
<feature type="binding site" evidence="8">
    <location>
        <begin position="249"/>
        <end position="255"/>
    </location>
    <ligand>
        <name>GTP</name>
        <dbReference type="ChEBI" id="CHEBI:37565"/>
    </ligand>
</feature>
<dbReference type="SUPFAM" id="SSF116878">
    <property type="entry name" value="TrmE connector domain"/>
    <property type="match status" value="1"/>
</dbReference>
<comment type="caution">
    <text evidence="8">Lacks conserved residue(s) required for the propagation of feature annotation.</text>
</comment>
<dbReference type="KEGG" id="kmn:HW532_12000"/>
<feature type="binding site" evidence="8">
    <location>
        <position position="234"/>
    </location>
    <ligand>
        <name>Mg(2+)</name>
        <dbReference type="ChEBI" id="CHEBI:18420"/>
    </ligand>
</feature>
<evidence type="ECO:0000256" key="4">
    <source>
        <dbReference type="ARBA" id="ARBA00022801"/>
    </source>
</evidence>
<dbReference type="GO" id="GO:0005525">
    <property type="term" value="F:GTP binding"/>
    <property type="evidence" value="ECO:0007669"/>
    <property type="project" value="UniProtKB-UniRule"/>
</dbReference>
<evidence type="ECO:0000313" key="11">
    <source>
        <dbReference type="EMBL" id="QPC43352.1"/>
    </source>
</evidence>
<dbReference type="Gene3D" id="3.40.50.300">
    <property type="entry name" value="P-loop containing nucleotide triphosphate hydrolases"/>
    <property type="match status" value="1"/>
</dbReference>
<keyword evidence="8" id="KW-0479">Metal-binding</keyword>
<evidence type="ECO:0000256" key="6">
    <source>
        <dbReference type="ARBA" id="ARBA00022958"/>
    </source>
</evidence>
<dbReference type="GO" id="GO:0003924">
    <property type="term" value="F:GTPase activity"/>
    <property type="evidence" value="ECO:0007669"/>
    <property type="project" value="UniProtKB-UniRule"/>
</dbReference>
<evidence type="ECO:0000256" key="2">
    <source>
        <dbReference type="ARBA" id="ARBA00022694"/>
    </source>
</evidence>
<feature type="binding site" evidence="8">
    <location>
        <position position="255"/>
    </location>
    <ligand>
        <name>Mg(2+)</name>
        <dbReference type="ChEBI" id="CHEBI:18420"/>
    </ligand>
</feature>
<feature type="binding site" evidence="8">
    <location>
        <begin position="274"/>
        <end position="277"/>
    </location>
    <ligand>
        <name>GTP</name>
        <dbReference type="ChEBI" id="CHEBI:37565"/>
    </ligand>
</feature>
<dbReference type="InterPro" id="IPR027368">
    <property type="entry name" value="MnmE_dom2"/>
</dbReference>
<dbReference type="InterPro" id="IPR031168">
    <property type="entry name" value="G_TrmE"/>
</dbReference>
<evidence type="ECO:0000256" key="5">
    <source>
        <dbReference type="ARBA" id="ARBA00022842"/>
    </source>
</evidence>
<keyword evidence="3 8" id="KW-0547">Nucleotide-binding</keyword>
<comment type="subunit">
    <text evidence="8">Homodimer. Heterotetramer of two MnmE and two MnmG subunits.</text>
</comment>
<dbReference type="Gene3D" id="3.30.1360.120">
    <property type="entry name" value="Probable tRNA modification gtpase trme, domain 1"/>
    <property type="match status" value="1"/>
</dbReference>
<dbReference type="FunFam" id="3.30.1360.120:FF:000007">
    <property type="entry name" value="tRNA modification GTPase GTPBP3, mitochondrial"/>
    <property type="match status" value="1"/>
</dbReference>
<protein>
    <recommendedName>
        <fullName evidence="8">tRNA modification GTPase MnmE</fullName>
        <ecNumber evidence="8">3.6.-.-</ecNumber>
    </recommendedName>
</protein>
<dbReference type="GO" id="GO:0046872">
    <property type="term" value="F:metal ion binding"/>
    <property type="evidence" value="ECO:0007669"/>
    <property type="project" value="UniProtKB-KW"/>
</dbReference>
<dbReference type="Pfam" id="PF01926">
    <property type="entry name" value="MMR_HSR1"/>
    <property type="match status" value="1"/>
</dbReference>
<dbReference type="CDD" id="cd04164">
    <property type="entry name" value="trmE"/>
    <property type="match status" value="1"/>
</dbReference>
<comment type="subcellular location">
    <subcellularLocation>
        <location evidence="8">Cytoplasm</location>
    </subcellularLocation>
</comment>
<dbReference type="GO" id="GO:0002098">
    <property type="term" value="P:tRNA wobble uridine modification"/>
    <property type="evidence" value="ECO:0007669"/>
    <property type="project" value="TreeGrafter"/>
</dbReference>
<dbReference type="InterPro" id="IPR025867">
    <property type="entry name" value="MnmE_helical"/>
</dbReference>
<dbReference type="Proteomes" id="UP000593594">
    <property type="component" value="Chromosome"/>
</dbReference>
<dbReference type="NCBIfam" id="NF003661">
    <property type="entry name" value="PRK05291.1-3"/>
    <property type="match status" value="1"/>
</dbReference>
<comment type="cofactor">
    <cofactor evidence="8">
        <name>K(+)</name>
        <dbReference type="ChEBI" id="CHEBI:29103"/>
    </cofactor>
    <text evidence="8">Binds 1 potassium ion per subunit.</text>
</comment>
<feature type="domain" description="TrmE-type G" evidence="10">
    <location>
        <begin position="220"/>
        <end position="379"/>
    </location>
</feature>
<gene>
    <name evidence="8 11" type="primary">mnmE</name>
    <name evidence="8" type="synonym">trmE</name>
    <name evidence="11" type="ORF">HW532_12000</name>
</gene>
<dbReference type="CDD" id="cd14858">
    <property type="entry name" value="TrmE_N"/>
    <property type="match status" value="1"/>
</dbReference>
<dbReference type="InterPro" id="IPR004520">
    <property type="entry name" value="GTPase_MnmE"/>
</dbReference>
<evidence type="ECO:0000313" key="12">
    <source>
        <dbReference type="Proteomes" id="UP000593594"/>
    </source>
</evidence>
<keyword evidence="5 8" id="KW-0460">Magnesium</keyword>
<dbReference type="InterPro" id="IPR027266">
    <property type="entry name" value="TrmE/GcvT-like"/>
</dbReference>
<dbReference type="Pfam" id="PF10396">
    <property type="entry name" value="TrmE_N"/>
    <property type="match status" value="1"/>
</dbReference>
<reference evidence="11 12" key="1">
    <citation type="submission" date="2020-06" db="EMBL/GenBank/DDBJ databases">
        <title>Genome sequence of 2 isolates from Red Sea Mangroves.</title>
        <authorList>
            <person name="Sefrji F."/>
            <person name="Michoud G."/>
            <person name="Merlino G."/>
            <person name="Daffonchio D."/>
        </authorList>
    </citation>
    <scope>NUCLEOTIDE SEQUENCE [LARGE SCALE GENOMIC DNA]</scope>
    <source>
        <strain evidence="11 12">R1DC25</strain>
    </source>
</reference>
<feature type="binding site" evidence="8">
    <location>
        <position position="123"/>
    </location>
    <ligand>
        <name>(6S)-5-formyl-5,6,7,8-tetrahydrofolate</name>
        <dbReference type="ChEBI" id="CHEBI:57457"/>
    </ligand>
</feature>
<proteinExistence type="inferred from homology"/>